<proteinExistence type="predicted"/>
<organism evidence="2 4">
    <name type="scientific">Zophobas morio</name>
    <dbReference type="NCBI Taxonomy" id="2755281"/>
    <lineage>
        <taxon>Eukaryota</taxon>
        <taxon>Metazoa</taxon>
        <taxon>Ecdysozoa</taxon>
        <taxon>Arthropoda</taxon>
        <taxon>Hexapoda</taxon>
        <taxon>Insecta</taxon>
        <taxon>Pterygota</taxon>
        <taxon>Neoptera</taxon>
        <taxon>Endopterygota</taxon>
        <taxon>Coleoptera</taxon>
        <taxon>Polyphaga</taxon>
        <taxon>Cucujiformia</taxon>
        <taxon>Tenebrionidae</taxon>
        <taxon>Zophobas</taxon>
    </lineage>
</organism>
<dbReference type="AlphaFoldDB" id="A0AA38MM82"/>
<evidence type="ECO:0000313" key="3">
    <source>
        <dbReference type="EMBL" id="KAJ3660984.1"/>
    </source>
</evidence>
<evidence type="ECO:0000256" key="1">
    <source>
        <dbReference type="SAM" id="MobiDB-lite"/>
    </source>
</evidence>
<keyword evidence="4" id="KW-1185">Reference proteome</keyword>
<dbReference type="Proteomes" id="UP001168821">
    <property type="component" value="Unassembled WGS sequence"/>
</dbReference>
<accession>A0AA38MM82</accession>
<evidence type="ECO:0000313" key="4">
    <source>
        <dbReference type="Proteomes" id="UP001168821"/>
    </source>
</evidence>
<name>A0AA38MM82_9CUCU</name>
<gene>
    <name evidence="2" type="ORF">Zmor_005409</name>
    <name evidence="3" type="ORF">Zmor_005410</name>
</gene>
<dbReference type="EMBL" id="JALNTZ010000002">
    <property type="protein sequence ID" value="KAJ3660983.1"/>
    <property type="molecule type" value="Genomic_DNA"/>
</dbReference>
<feature type="region of interest" description="Disordered" evidence="1">
    <location>
        <begin position="78"/>
        <end position="115"/>
    </location>
</feature>
<comment type="caution">
    <text evidence="2">The sequence shown here is derived from an EMBL/GenBank/DDBJ whole genome shotgun (WGS) entry which is preliminary data.</text>
</comment>
<feature type="region of interest" description="Disordered" evidence="1">
    <location>
        <begin position="1"/>
        <end position="33"/>
    </location>
</feature>
<dbReference type="EMBL" id="JALNTZ010000002">
    <property type="protein sequence ID" value="KAJ3660984.1"/>
    <property type="molecule type" value="Genomic_DNA"/>
</dbReference>
<sequence length="134" mass="15713">MKDKKNEISGKNKRTRRCVTRSQVSSGLETRGETGVQNIPLQRCEYFDTAYRQQEHKNLVVRTVRNQEHPMAQRAARFSNGTDQHWKNKTQQQKAQNNSQLKIQPVARSARKKVDRSLEAMKRKWVILHETKTP</sequence>
<feature type="compositionally biased region" description="Basic and acidic residues" evidence="1">
    <location>
        <begin position="1"/>
        <end position="10"/>
    </location>
</feature>
<reference evidence="2" key="1">
    <citation type="journal article" date="2023" name="G3 (Bethesda)">
        <title>Whole genome assemblies of Zophobas morio and Tenebrio molitor.</title>
        <authorList>
            <person name="Kaur S."/>
            <person name="Stinson S.A."/>
            <person name="diCenzo G.C."/>
        </authorList>
    </citation>
    <scope>NUCLEOTIDE SEQUENCE</scope>
    <source>
        <strain evidence="2">QUZm001</strain>
    </source>
</reference>
<feature type="compositionally biased region" description="Low complexity" evidence="1">
    <location>
        <begin position="89"/>
        <end position="100"/>
    </location>
</feature>
<protein>
    <submittedName>
        <fullName evidence="2">Uncharacterized protein</fullName>
    </submittedName>
</protein>
<evidence type="ECO:0000313" key="2">
    <source>
        <dbReference type="EMBL" id="KAJ3660983.1"/>
    </source>
</evidence>